<comment type="caution">
    <text evidence="3">The sequence shown here is derived from an EMBL/GenBank/DDBJ whole genome shotgun (WGS) entry which is preliminary data.</text>
</comment>
<organism evidence="3 4">
    <name type="scientific">Blastocystis sp. subtype 1 (strain ATCC 50177 / NandII)</name>
    <dbReference type="NCBI Taxonomy" id="478820"/>
    <lineage>
        <taxon>Eukaryota</taxon>
        <taxon>Sar</taxon>
        <taxon>Stramenopiles</taxon>
        <taxon>Bigyra</taxon>
        <taxon>Opalozoa</taxon>
        <taxon>Opalinata</taxon>
        <taxon>Blastocystidae</taxon>
        <taxon>Blastocystis</taxon>
    </lineage>
</organism>
<dbReference type="InterPro" id="IPR036877">
    <property type="entry name" value="SUI1_dom_sf"/>
</dbReference>
<evidence type="ECO:0000313" key="3">
    <source>
        <dbReference type="EMBL" id="OAO14591.1"/>
    </source>
</evidence>
<dbReference type="Proteomes" id="UP000078348">
    <property type="component" value="Unassembled WGS sequence"/>
</dbReference>
<reference evidence="3 4" key="1">
    <citation type="submission" date="2016-05" db="EMBL/GenBank/DDBJ databases">
        <title>Nuclear genome of Blastocystis sp. subtype 1 NandII.</title>
        <authorList>
            <person name="Gentekaki E."/>
            <person name="Curtis B."/>
            <person name="Stairs C."/>
            <person name="Eme L."/>
            <person name="Herman E."/>
            <person name="Klimes V."/>
            <person name="Arias M.C."/>
            <person name="Elias M."/>
            <person name="Hilliou F."/>
            <person name="Klute M."/>
            <person name="Malik S.-B."/>
            <person name="Pightling A."/>
            <person name="Rachubinski R."/>
            <person name="Salas D."/>
            <person name="Schlacht A."/>
            <person name="Suga H."/>
            <person name="Archibald J."/>
            <person name="Ball S.G."/>
            <person name="Clark G."/>
            <person name="Dacks J."/>
            <person name="Van Der Giezen M."/>
            <person name="Tsaousis A."/>
            <person name="Roger A."/>
        </authorList>
    </citation>
    <scope>NUCLEOTIDE SEQUENCE [LARGE SCALE GENOMIC DNA]</scope>
    <source>
        <strain evidence="4">ATCC 50177 / NandII</strain>
    </source>
</reference>
<dbReference type="GO" id="GO:0003729">
    <property type="term" value="F:mRNA binding"/>
    <property type="evidence" value="ECO:0007669"/>
    <property type="project" value="TreeGrafter"/>
</dbReference>
<dbReference type="GO" id="GO:0002188">
    <property type="term" value="P:translation reinitiation"/>
    <property type="evidence" value="ECO:0007669"/>
    <property type="project" value="TreeGrafter"/>
</dbReference>
<dbReference type="Gene3D" id="3.30.780.10">
    <property type="entry name" value="SUI1-like domain"/>
    <property type="match status" value="1"/>
</dbReference>
<dbReference type="InterPro" id="IPR001950">
    <property type="entry name" value="SUI1"/>
</dbReference>
<protein>
    <submittedName>
        <fullName evidence="3">Translation initiation factor SUI1 family protein</fullName>
    </submittedName>
</protein>
<dbReference type="InterPro" id="IPR048517">
    <property type="entry name" value="DENR_N"/>
</dbReference>
<evidence type="ECO:0000259" key="2">
    <source>
        <dbReference type="PROSITE" id="PS50296"/>
    </source>
</evidence>
<dbReference type="GO" id="GO:0001731">
    <property type="term" value="P:formation of translation preinitiation complex"/>
    <property type="evidence" value="ECO:0007669"/>
    <property type="project" value="TreeGrafter"/>
</dbReference>
<dbReference type="Pfam" id="PF21023">
    <property type="entry name" value="DENR_N"/>
    <property type="match status" value="1"/>
</dbReference>
<dbReference type="AlphaFoldDB" id="A0A196SE51"/>
<comment type="similarity">
    <text evidence="1">Belongs to the DENR family.</text>
</comment>
<dbReference type="Pfam" id="PF01253">
    <property type="entry name" value="SUI1"/>
    <property type="match status" value="1"/>
</dbReference>
<sequence length="176" mass="19727">MSSALKDVELCPVCGLPPEYCEYGGKFDLCKPWLKENHLDLYPDLASLEVTDEMSAATLEAINAREALVGPKRKDPKKMKKEKILTFTLKTRQKHKHMTSVAGLELFDVDIKAATKAFGKKFSSGASAEKNAENLMEITVQGEIMQDLGHLCNELYDIPLECMYIVEGNKKKKLFP</sequence>
<dbReference type="EMBL" id="LXWW01000232">
    <property type="protein sequence ID" value="OAO14591.1"/>
    <property type="molecule type" value="Genomic_DNA"/>
</dbReference>
<dbReference type="CDD" id="cd11607">
    <property type="entry name" value="DENR_C"/>
    <property type="match status" value="1"/>
</dbReference>
<dbReference type="STRING" id="478820.A0A196SE51"/>
<feature type="domain" description="SUI1" evidence="2">
    <location>
        <begin position="85"/>
        <end position="156"/>
    </location>
</feature>
<evidence type="ECO:0000313" key="4">
    <source>
        <dbReference type="Proteomes" id="UP000078348"/>
    </source>
</evidence>
<dbReference type="PANTHER" id="PTHR12789">
    <property type="entry name" value="DENSITY-REGULATED PROTEIN HOMOLOG"/>
    <property type="match status" value="1"/>
</dbReference>
<dbReference type="InterPro" id="IPR046447">
    <property type="entry name" value="DENR_C"/>
</dbReference>
<keyword evidence="3" id="KW-0396">Initiation factor</keyword>
<gene>
    <name evidence="3" type="ORF">AV274_3717</name>
</gene>
<dbReference type="PROSITE" id="PS50296">
    <property type="entry name" value="SUI1"/>
    <property type="match status" value="1"/>
</dbReference>
<keyword evidence="3" id="KW-0648">Protein biosynthesis</keyword>
<dbReference type="SUPFAM" id="SSF55159">
    <property type="entry name" value="eIF1-like"/>
    <property type="match status" value="1"/>
</dbReference>
<evidence type="ECO:0000256" key="1">
    <source>
        <dbReference type="ARBA" id="ARBA00007514"/>
    </source>
</evidence>
<accession>A0A196SE51</accession>
<dbReference type="PANTHER" id="PTHR12789:SF0">
    <property type="entry name" value="DENSITY-REGULATED PROTEIN"/>
    <property type="match status" value="1"/>
</dbReference>
<dbReference type="InterPro" id="IPR050318">
    <property type="entry name" value="DENR/SUI1_TIF"/>
</dbReference>
<dbReference type="GO" id="GO:0003743">
    <property type="term" value="F:translation initiation factor activity"/>
    <property type="evidence" value="ECO:0007669"/>
    <property type="project" value="UniProtKB-KW"/>
</dbReference>
<dbReference type="OrthoDB" id="277199at2759"/>
<keyword evidence="4" id="KW-1185">Reference proteome</keyword>
<proteinExistence type="inferred from homology"/>
<name>A0A196SE51_BLAHN</name>